<evidence type="ECO:0000313" key="1">
    <source>
        <dbReference type="EMBL" id="KAL1516352.1"/>
    </source>
</evidence>
<dbReference type="AlphaFoldDB" id="A0ABD1FAR2"/>
<dbReference type="Proteomes" id="UP001566132">
    <property type="component" value="Unassembled WGS sequence"/>
</dbReference>
<protein>
    <submittedName>
        <fullName evidence="1">Uncharacterized protein</fullName>
    </submittedName>
</protein>
<proteinExistence type="predicted"/>
<organism evidence="1 2">
    <name type="scientific">Hypothenemus hampei</name>
    <name type="common">Coffee berry borer</name>
    <dbReference type="NCBI Taxonomy" id="57062"/>
    <lineage>
        <taxon>Eukaryota</taxon>
        <taxon>Metazoa</taxon>
        <taxon>Ecdysozoa</taxon>
        <taxon>Arthropoda</taxon>
        <taxon>Hexapoda</taxon>
        <taxon>Insecta</taxon>
        <taxon>Pterygota</taxon>
        <taxon>Neoptera</taxon>
        <taxon>Endopterygota</taxon>
        <taxon>Coleoptera</taxon>
        <taxon>Polyphaga</taxon>
        <taxon>Cucujiformia</taxon>
        <taxon>Curculionidae</taxon>
        <taxon>Scolytinae</taxon>
        <taxon>Hypothenemus</taxon>
    </lineage>
</organism>
<accession>A0ABD1FAR2</accession>
<name>A0ABD1FAR2_HYPHA</name>
<evidence type="ECO:0000313" key="2">
    <source>
        <dbReference type="Proteomes" id="UP001566132"/>
    </source>
</evidence>
<keyword evidence="2" id="KW-1185">Reference proteome</keyword>
<reference evidence="1 2" key="1">
    <citation type="submission" date="2024-05" db="EMBL/GenBank/DDBJ databases">
        <title>Genetic variation in Jamaican populations of the coffee berry borer (Hypothenemus hampei).</title>
        <authorList>
            <person name="Errbii M."/>
            <person name="Myrie A."/>
        </authorList>
    </citation>
    <scope>NUCLEOTIDE SEQUENCE [LARGE SCALE GENOMIC DNA]</scope>
    <source>
        <strain evidence="1">JA-Hopewell-2020-01-JO</strain>
        <tissue evidence="1">Whole body</tissue>
    </source>
</reference>
<gene>
    <name evidence="1" type="ORF">ABEB36_000271</name>
</gene>
<comment type="caution">
    <text evidence="1">The sequence shown here is derived from an EMBL/GenBank/DDBJ whole genome shotgun (WGS) entry which is preliminary data.</text>
</comment>
<sequence length="116" mass="13391">MLSNKNFEDSQFENNRADEWRKLKPKAVPTVFNLPSPPTLMTSLPRNSTVKSDVRTLRVLEKNEHLNNQFQYLTTILAPVLEEENQNLKTQSASVNIALIDPISRENTNLREEIKK</sequence>
<dbReference type="EMBL" id="JBDJPC010000001">
    <property type="protein sequence ID" value="KAL1516352.1"/>
    <property type="molecule type" value="Genomic_DNA"/>
</dbReference>